<dbReference type="InterPro" id="IPR006104">
    <property type="entry name" value="Glyco_hydro_2_N"/>
</dbReference>
<gene>
    <name evidence="9" type="ORF">FKV23_14945</name>
</gene>
<dbReference type="InterPro" id="IPR006101">
    <property type="entry name" value="Glyco_hydro_2"/>
</dbReference>
<feature type="domain" description="Glycosyl hydrolases family 2 sugar binding" evidence="8">
    <location>
        <begin position="99"/>
        <end position="248"/>
    </location>
</feature>
<evidence type="ECO:0008006" key="11">
    <source>
        <dbReference type="Google" id="ProtNLM"/>
    </source>
</evidence>
<evidence type="ECO:0000256" key="1">
    <source>
        <dbReference type="ARBA" id="ARBA00007401"/>
    </source>
</evidence>
<evidence type="ECO:0000259" key="6">
    <source>
        <dbReference type="Pfam" id="PF00703"/>
    </source>
</evidence>
<dbReference type="InterPro" id="IPR017853">
    <property type="entry name" value="GH"/>
</dbReference>
<feature type="domain" description="Glycoside hydrolase family 2 immunoglobulin-like beta-sandwich" evidence="6">
    <location>
        <begin position="300"/>
        <end position="340"/>
    </location>
</feature>
<comment type="similarity">
    <text evidence="1">Belongs to the glycosyl hydrolase 2 family.</text>
</comment>
<dbReference type="Pfam" id="PF02836">
    <property type="entry name" value="Glyco_hydro_2_C"/>
    <property type="match status" value="1"/>
</dbReference>
<evidence type="ECO:0000313" key="9">
    <source>
        <dbReference type="EMBL" id="QDH71245.1"/>
    </source>
</evidence>
<feature type="region of interest" description="Disordered" evidence="4">
    <location>
        <begin position="27"/>
        <end position="56"/>
    </location>
</feature>
<dbReference type="InterPro" id="IPR051913">
    <property type="entry name" value="GH2_Domain-Containing"/>
</dbReference>
<dbReference type="PANTHER" id="PTHR42732">
    <property type="entry name" value="BETA-GALACTOSIDASE"/>
    <property type="match status" value="1"/>
</dbReference>
<dbReference type="InterPro" id="IPR023232">
    <property type="entry name" value="Glyco_hydro_2_AS"/>
</dbReference>
<proteinExistence type="inferred from homology"/>
<evidence type="ECO:0000256" key="4">
    <source>
        <dbReference type="SAM" id="MobiDB-lite"/>
    </source>
</evidence>
<protein>
    <recommendedName>
        <fullName evidence="11">Beta-glucuronidase</fullName>
    </recommendedName>
</protein>
<dbReference type="KEGG" id="lyj:FKV23_14945"/>
<evidence type="ECO:0000259" key="8">
    <source>
        <dbReference type="Pfam" id="PF02837"/>
    </source>
</evidence>
<feature type="chain" id="PRO_5022025993" description="Beta-glucuronidase" evidence="5">
    <location>
        <begin position="24"/>
        <end position="653"/>
    </location>
</feature>
<evidence type="ECO:0000313" key="10">
    <source>
        <dbReference type="Proteomes" id="UP000317199"/>
    </source>
</evidence>
<dbReference type="SUPFAM" id="SSF49303">
    <property type="entry name" value="beta-Galactosidase/glucuronidase domain"/>
    <property type="match status" value="1"/>
</dbReference>
<dbReference type="PROSITE" id="PS00608">
    <property type="entry name" value="GLYCOSYL_HYDROL_F2_2"/>
    <property type="match status" value="1"/>
</dbReference>
<dbReference type="Proteomes" id="UP000317199">
    <property type="component" value="Chromosome"/>
</dbReference>
<feature type="domain" description="Glycoside hydrolase family 2 catalytic" evidence="7">
    <location>
        <begin position="342"/>
        <end position="618"/>
    </location>
</feature>
<dbReference type="RefSeq" id="WP_141624577.1">
    <property type="nucleotide sequence ID" value="NZ_CP041242.1"/>
</dbReference>
<keyword evidence="2" id="KW-0378">Hydrolase</keyword>
<dbReference type="Gene3D" id="2.60.120.260">
    <property type="entry name" value="Galactose-binding domain-like"/>
    <property type="match status" value="1"/>
</dbReference>
<dbReference type="Gene3D" id="2.60.40.10">
    <property type="entry name" value="Immunoglobulins"/>
    <property type="match status" value="1"/>
</dbReference>
<evidence type="ECO:0000259" key="7">
    <source>
        <dbReference type="Pfam" id="PF02836"/>
    </source>
</evidence>
<dbReference type="Pfam" id="PF00703">
    <property type="entry name" value="Glyco_hydro_2"/>
    <property type="match status" value="1"/>
</dbReference>
<dbReference type="Pfam" id="PF02837">
    <property type="entry name" value="Glyco_hydro_2_N"/>
    <property type="match status" value="1"/>
</dbReference>
<keyword evidence="5" id="KW-0732">Signal</keyword>
<dbReference type="SUPFAM" id="SSF49785">
    <property type="entry name" value="Galactose-binding domain-like"/>
    <property type="match status" value="1"/>
</dbReference>
<dbReference type="AlphaFoldDB" id="A0A514BVA4"/>
<dbReference type="InterPro" id="IPR006103">
    <property type="entry name" value="Glyco_hydro_2_cat"/>
</dbReference>
<organism evidence="9 10">
    <name type="scientific">Marilutibacter alkalisoli</name>
    <dbReference type="NCBI Taxonomy" id="2591633"/>
    <lineage>
        <taxon>Bacteria</taxon>
        <taxon>Pseudomonadati</taxon>
        <taxon>Pseudomonadota</taxon>
        <taxon>Gammaproteobacteria</taxon>
        <taxon>Lysobacterales</taxon>
        <taxon>Lysobacteraceae</taxon>
        <taxon>Marilutibacter</taxon>
    </lineage>
</organism>
<dbReference type="OrthoDB" id="9758603at2"/>
<evidence type="ECO:0000256" key="2">
    <source>
        <dbReference type="ARBA" id="ARBA00022801"/>
    </source>
</evidence>
<dbReference type="GO" id="GO:0004553">
    <property type="term" value="F:hydrolase activity, hydrolyzing O-glycosyl compounds"/>
    <property type="evidence" value="ECO:0007669"/>
    <property type="project" value="InterPro"/>
</dbReference>
<accession>A0A514BVA4</accession>
<dbReference type="EMBL" id="CP041242">
    <property type="protein sequence ID" value="QDH71245.1"/>
    <property type="molecule type" value="Genomic_DNA"/>
</dbReference>
<sequence length="653" mass="73060">MRTIVAAILVWTAFALPTAPVQAAEPVQPPAAGNAAGEGYRPVPAAGDAAPAESPPQPILLDDALSAMPPPIANVAGRRTQSLDGRWQAMIDAHGSGIGEWKAAWRDRTPQRPDEFYEYGFDDAFTLQVPGDFNTQHPELHWLEGSVWYRRPFDVDIERLRRQGRRLFVHFGAANYRADVFLNGEPVGSHEGGFTPFHFELTDKLVQGENRLLVHVDNRRRRDAVPSPGVDWFNYGGLTRSVQLVELPARHVRDYHLQLAPGELQQVRGWVQVEPAQVGVAVRVELPELRLAVDARTDAAGRATIEFDAPLQLWSPQQPKLYRVRVSAAGDAVEDEIGFRSIAVQGEKILLNGEPVYLRGVNLHEEIDGRRAATEDDYRRLLEHVQALGANFARASHYPFGEEFSRLADRMGILLWLEIPVYQGIDFDDPGTRGTMQRMLAEMIGRDRNRAAVVMWGIANETASGPARDAVLTALAAQARAQDPTRLIAAAFYGPGFDGARLEMHDPLFSAIDVIGANIYYGWYTPWKVEPEQVEWIPPGKPLLISEFGAEAKYGHRGAGERAGDWDEEYQAEFYRKQFRMIRGLPFVQGVLPWVLADFRSPVRMHPYQAGFNRKGLLSEHGERKRAWDVVADFYRSEAAAPQTTRKENNADD</sequence>
<dbReference type="PRINTS" id="PR00132">
    <property type="entry name" value="GLHYDRLASE2"/>
</dbReference>
<dbReference type="PANTHER" id="PTHR42732:SF1">
    <property type="entry name" value="BETA-MANNOSIDASE"/>
    <property type="match status" value="1"/>
</dbReference>
<dbReference type="SUPFAM" id="SSF51445">
    <property type="entry name" value="(Trans)glycosidases"/>
    <property type="match status" value="1"/>
</dbReference>
<feature type="signal peptide" evidence="5">
    <location>
        <begin position="1"/>
        <end position="23"/>
    </location>
</feature>
<name>A0A514BVA4_9GAMM</name>
<evidence type="ECO:0000256" key="5">
    <source>
        <dbReference type="SAM" id="SignalP"/>
    </source>
</evidence>
<dbReference type="Gene3D" id="3.20.20.80">
    <property type="entry name" value="Glycosidases"/>
    <property type="match status" value="1"/>
</dbReference>
<dbReference type="InterPro" id="IPR008979">
    <property type="entry name" value="Galactose-bd-like_sf"/>
</dbReference>
<reference evidence="9 10" key="1">
    <citation type="submission" date="2019-06" db="EMBL/GenBank/DDBJ databases">
        <title>Lysobacter alkalisoli sp. nov. isolated from saline-alkali soil.</title>
        <authorList>
            <person name="Sun J.-Q."/>
            <person name="Xu L."/>
        </authorList>
    </citation>
    <scope>NUCLEOTIDE SEQUENCE [LARGE SCALE GENOMIC DNA]</scope>
    <source>
        <strain evidence="9 10">SJ-36</strain>
    </source>
</reference>
<keyword evidence="3" id="KW-0326">Glycosidase</keyword>
<dbReference type="InterPro" id="IPR006102">
    <property type="entry name" value="Ig-like_GH2"/>
</dbReference>
<evidence type="ECO:0000256" key="3">
    <source>
        <dbReference type="ARBA" id="ARBA00023295"/>
    </source>
</evidence>
<dbReference type="InterPro" id="IPR013783">
    <property type="entry name" value="Ig-like_fold"/>
</dbReference>
<dbReference type="InterPro" id="IPR036156">
    <property type="entry name" value="Beta-gal/glucu_dom_sf"/>
</dbReference>
<keyword evidence="10" id="KW-1185">Reference proteome</keyword>
<dbReference type="GO" id="GO:0005975">
    <property type="term" value="P:carbohydrate metabolic process"/>
    <property type="evidence" value="ECO:0007669"/>
    <property type="project" value="InterPro"/>
</dbReference>